<organism evidence="5 6">
    <name type="scientific">Parambassis ranga</name>
    <name type="common">Indian glassy fish</name>
    <dbReference type="NCBI Taxonomy" id="210632"/>
    <lineage>
        <taxon>Eukaryota</taxon>
        <taxon>Metazoa</taxon>
        <taxon>Chordata</taxon>
        <taxon>Craniata</taxon>
        <taxon>Vertebrata</taxon>
        <taxon>Euteleostomi</taxon>
        <taxon>Actinopterygii</taxon>
        <taxon>Neopterygii</taxon>
        <taxon>Teleostei</taxon>
        <taxon>Neoteleostei</taxon>
        <taxon>Acanthomorphata</taxon>
        <taxon>Ovalentaria</taxon>
        <taxon>Ambassidae</taxon>
        <taxon>Parambassis</taxon>
    </lineage>
</organism>
<dbReference type="GO" id="GO:0005576">
    <property type="term" value="C:extracellular region"/>
    <property type="evidence" value="ECO:0007669"/>
    <property type="project" value="InterPro"/>
</dbReference>
<dbReference type="Pfam" id="PF05461">
    <property type="entry name" value="ApoL"/>
    <property type="match status" value="1"/>
</dbReference>
<protein>
    <submittedName>
        <fullName evidence="6">Uncharacterized protein LOC114443718</fullName>
    </submittedName>
</protein>
<feature type="region of interest" description="Disordered" evidence="3">
    <location>
        <begin position="1"/>
        <end position="20"/>
    </location>
</feature>
<dbReference type="GO" id="GO:0006869">
    <property type="term" value="P:lipid transport"/>
    <property type="evidence" value="ECO:0007669"/>
    <property type="project" value="InterPro"/>
</dbReference>
<dbReference type="RefSeq" id="XP_028273806.1">
    <property type="nucleotide sequence ID" value="XM_028418005.1"/>
</dbReference>
<evidence type="ECO:0000313" key="5">
    <source>
        <dbReference type="Proteomes" id="UP000515145"/>
    </source>
</evidence>
<feature type="coiled-coil region" evidence="2">
    <location>
        <begin position="154"/>
        <end position="181"/>
    </location>
</feature>
<dbReference type="FunCoup" id="A0A6P7JCU2">
    <property type="interactions" value="6"/>
</dbReference>
<evidence type="ECO:0000256" key="4">
    <source>
        <dbReference type="SAM" id="Phobius"/>
    </source>
</evidence>
<gene>
    <name evidence="6" type="primary">LOC114443718</name>
</gene>
<dbReference type="OrthoDB" id="8949209at2759"/>
<dbReference type="GO" id="GO:0042157">
    <property type="term" value="P:lipoprotein metabolic process"/>
    <property type="evidence" value="ECO:0007669"/>
    <property type="project" value="InterPro"/>
</dbReference>
<keyword evidence="5" id="KW-1185">Reference proteome</keyword>
<dbReference type="GO" id="GO:0008289">
    <property type="term" value="F:lipid binding"/>
    <property type="evidence" value="ECO:0007669"/>
    <property type="project" value="InterPro"/>
</dbReference>
<proteinExistence type="inferred from homology"/>
<keyword evidence="4" id="KW-0472">Membrane</keyword>
<feature type="transmembrane region" description="Helical" evidence="4">
    <location>
        <begin position="99"/>
        <end position="119"/>
    </location>
</feature>
<name>A0A6P7JCU2_9TELE</name>
<dbReference type="GeneID" id="114443718"/>
<dbReference type="Proteomes" id="UP000515145">
    <property type="component" value="Chromosome 12"/>
</dbReference>
<sequence>MDPGPRGRRGSMEDPPDLSELKSKLRQLGSSFINEFDIKESEMRRIVDEIKETEEDLKVEQKKLDKIKRKGAALTGLGAVSGVAAIVGGVIAAPFTGGLSLALAAGAVCNAAVAGTAIGKGAETLIDAKNEKLAKEQHCVNMTELRGEIFQLCVKRLKKILEEIQTTCQRLEQRSTERKAKNTLRDMEKFEEILRRVSALKEGSEGAVIRETIRESAYQSQRVVYQLDWMKKELSDTVQLGPEQPEQSTSLRASLCAD</sequence>
<keyword evidence="4" id="KW-1133">Transmembrane helix</keyword>
<feature type="transmembrane region" description="Helical" evidence="4">
    <location>
        <begin position="72"/>
        <end position="93"/>
    </location>
</feature>
<dbReference type="AlphaFoldDB" id="A0A6P7JCU2"/>
<keyword evidence="2" id="KW-0175">Coiled coil</keyword>
<accession>A0A6P7JCU2</accession>
<feature type="coiled-coil region" evidence="2">
    <location>
        <begin position="36"/>
        <end position="70"/>
    </location>
</feature>
<reference evidence="6" key="1">
    <citation type="submission" date="2025-08" db="UniProtKB">
        <authorList>
            <consortium name="RefSeq"/>
        </authorList>
    </citation>
    <scope>IDENTIFICATION</scope>
</reference>
<dbReference type="InParanoid" id="A0A6P7JCU2"/>
<comment type="similarity">
    <text evidence="1">Belongs to the apolipoprotein L family.</text>
</comment>
<dbReference type="InterPro" id="IPR008405">
    <property type="entry name" value="ApoL"/>
</dbReference>
<keyword evidence="4" id="KW-0812">Transmembrane</keyword>
<dbReference type="Gene3D" id="1.20.1170.10">
    <property type="match status" value="1"/>
</dbReference>
<evidence type="ECO:0000256" key="1">
    <source>
        <dbReference type="ARBA" id="ARBA00010090"/>
    </source>
</evidence>
<evidence type="ECO:0000256" key="3">
    <source>
        <dbReference type="SAM" id="MobiDB-lite"/>
    </source>
</evidence>
<evidence type="ECO:0000313" key="6">
    <source>
        <dbReference type="RefSeq" id="XP_028273806.1"/>
    </source>
</evidence>
<evidence type="ECO:0000256" key="2">
    <source>
        <dbReference type="SAM" id="Coils"/>
    </source>
</evidence>
<feature type="region of interest" description="Disordered" evidence="3">
    <location>
        <begin position="238"/>
        <end position="258"/>
    </location>
</feature>